<keyword evidence="1 14" id="KW-0813">Transport</keyword>
<dbReference type="InterPro" id="IPR018000">
    <property type="entry name" value="Neurotransmitter_ion_chnl_CS"/>
</dbReference>
<dbReference type="Pfam" id="PF02931">
    <property type="entry name" value="Neur_chan_LBD"/>
    <property type="match status" value="1"/>
</dbReference>
<feature type="domain" description="Neurotransmitter-gated ion-channel ligand-binding" evidence="15">
    <location>
        <begin position="35"/>
        <end position="239"/>
    </location>
</feature>
<keyword evidence="11" id="KW-1071">Ligand-gated ion channel</keyword>
<evidence type="ECO:0000256" key="6">
    <source>
        <dbReference type="ARBA" id="ARBA00023065"/>
    </source>
</evidence>
<dbReference type="NCBIfam" id="TIGR00860">
    <property type="entry name" value="LIC"/>
    <property type="match status" value="1"/>
</dbReference>
<keyword evidence="17" id="KW-1185">Reference proteome</keyword>
<dbReference type="RefSeq" id="XP_002740574.1">
    <property type="nucleotide sequence ID" value="XM_002740528.1"/>
</dbReference>
<dbReference type="SUPFAM" id="SSF90112">
    <property type="entry name" value="Neurotransmitter-gated ion-channel transmembrane pore"/>
    <property type="match status" value="1"/>
</dbReference>
<evidence type="ECO:0000256" key="5">
    <source>
        <dbReference type="ARBA" id="ARBA00023018"/>
    </source>
</evidence>
<evidence type="ECO:0000313" key="18">
    <source>
        <dbReference type="RefSeq" id="XP_002740574.1"/>
    </source>
</evidence>
<dbReference type="GeneID" id="100376598"/>
<feature type="transmembrane region" description="Helical" evidence="14">
    <location>
        <begin position="240"/>
        <end position="265"/>
    </location>
</feature>
<dbReference type="InterPro" id="IPR038050">
    <property type="entry name" value="Neuro_actylchol_rec"/>
</dbReference>
<evidence type="ECO:0000256" key="7">
    <source>
        <dbReference type="ARBA" id="ARBA00023136"/>
    </source>
</evidence>
<feature type="transmembrane region" description="Helical" evidence="14">
    <location>
        <begin position="304"/>
        <end position="327"/>
    </location>
</feature>
<dbReference type="InterPro" id="IPR036719">
    <property type="entry name" value="Neuro-gated_channel_TM_sf"/>
</dbReference>
<dbReference type="InterPro" id="IPR006202">
    <property type="entry name" value="Neur_chan_lig-bd"/>
</dbReference>
<dbReference type="InterPro" id="IPR006201">
    <property type="entry name" value="Neur_channel"/>
</dbReference>
<sequence>MQGMYVDNMSAVFVRIVGIALILTVPGIYNTASHYRLTKSVLKNYNSIVRPTHNISTVTTVTMQLFVSQIVEMDERIQTLKINSWLTLEWLDEYIKWNVNEYNGIDNVKLPSHSLWLPDIVLYENAANYYDNFMKDRIVVVYHTGDVMWAAPVIFQSQCQIDVTYFPFDKQECKLKFGPWQHDGTEVTITGKGDVTVFTSDGEWDMEYMASRSNIEFYPDAPGIPYTDVTYTIHLRRRPIFYFFNLITPCVLLAVVTLLMFFVPAEANEKITLGITVLLSLTVFLLLLADVMPPSSEVPLIGQYYAMTMVMVTMSLGMSVAVLHVHYKGTQQGSPVPQWTRKYILKYLASALRMELGEITSSDRDYLDIKCSCNSSDSHNVLDIKQLTSRRTKRNGTVKGGGSGHETRNRCNPKDEHVLFHLLLEFKKVVSYYDDRNHDNIIQKEWKHVAMVMDRLFMIVYIAGTLILVLFVVCQIGK</sequence>
<evidence type="ECO:0000256" key="10">
    <source>
        <dbReference type="ARBA" id="ARBA00023180"/>
    </source>
</evidence>
<gene>
    <name evidence="18" type="primary">LOC100376598</name>
</gene>
<evidence type="ECO:0000256" key="1">
    <source>
        <dbReference type="ARBA" id="ARBA00022448"/>
    </source>
</evidence>
<dbReference type="Pfam" id="PF02932">
    <property type="entry name" value="Neur_chan_memb"/>
    <property type="match status" value="1"/>
</dbReference>
<dbReference type="InterPro" id="IPR006029">
    <property type="entry name" value="Neurotrans-gated_channel_TM"/>
</dbReference>
<evidence type="ECO:0000256" key="8">
    <source>
        <dbReference type="ARBA" id="ARBA00023157"/>
    </source>
</evidence>
<dbReference type="Gene3D" id="2.70.170.10">
    <property type="entry name" value="Neurotransmitter-gated ion-channel ligand-binding domain"/>
    <property type="match status" value="1"/>
</dbReference>
<dbReference type="CDD" id="cd18997">
    <property type="entry name" value="LGIC_ECD_nAChR"/>
    <property type="match status" value="1"/>
</dbReference>
<proteinExistence type="inferred from homology"/>
<evidence type="ECO:0000313" key="17">
    <source>
        <dbReference type="Proteomes" id="UP000694865"/>
    </source>
</evidence>
<keyword evidence="2" id="KW-1003">Cell membrane</keyword>
<keyword evidence="7 14" id="KW-0472">Membrane</keyword>
<dbReference type="InterPro" id="IPR036734">
    <property type="entry name" value="Neur_chan_lig-bd_sf"/>
</dbReference>
<accession>A0ABM0GZ31</accession>
<dbReference type="PROSITE" id="PS00236">
    <property type="entry name" value="NEUROTR_ION_CHANNEL"/>
    <property type="match status" value="1"/>
</dbReference>
<dbReference type="CDD" id="cd19051">
    <property type="entry name" value="LGIC_TM_cation"/>
    <property type="match status" value="1"/>
</dbReference>
<keyword evidence="12 14" id="KW-0407">Ion channel</keyword>
<evidence type="ECO:0000256" key="4">
    <source>
        <dbReference type="ARBA" id="ARBA00022989"/>
    </source>
</evidence>
<organism evidence="17 18">
    <name type="scientific">Saccoglossus kowalevskii</name>
    <name type="common">Acorn worm</name>
    <dbReference type="NCBI Taxonomy" id="10224"/>
    <lineage>
        <taxon>Eukaryota</taxon>
        <taxon>Metazoa</taxon>
        <taxon>Hemichordata</taxon>
        <taxon>Enteropneusta</taxon>
        <taxon>Harrimaniidae</taxon>
        <taxon>Saccoglossus</taxon>
    </lineage>
</organism>
<comment type="similarity">
    <text evidence="14">Belongs to the ligand-gated ion channel (TC 1.A.9) family.</text>
</comment>
<dbReference type="InterPro" id="IPR002394">
    <property type="entry name" value="Nicotinic_acetylcholine_rcpt"/>
</dbReference>
<keyword evidence="3 14" id="KW-0812">Transmembrane</keyword>
<name>A0ABM0GZ31_SACKO</name>
<evidence type="ECO:0000256" key="14">
    <source>
        <dbReference type="RuleBase" id="RU000687"/>
    </source>
</evidence>
<evidence type="ECO:0000256" key="12">
    <source>
        <dbReference type="ARBA" id="ARBA00023303"/>
    </source>
</evidence>
<evidence type="ECO:0000256" key="11">
    <source>
        <dbReference type="ARBA" id="ARBA00023286"/>
    </source>
</evidence>
<dbReference type="Proteomes" id="UP000694865">
    <property type="component" value="Unplaced"/>
</dbReference>
<dbReference type="Gene3D" id="1.20.58.390">
    <property type="entry name" value="Neurotransmitter-gated ion-channel transmembrane domain"/>
    <property type="match status" value="2"/>
</dbReference>
<evidence type="ECO:0000256" key="13">
    <source>
        <dbReference type="ARBA" id="ARBA00034099"/>
    </source>
</evidence>
<protein>
    <submittedName>
        <fullName evidence="18">Neuronal acetylcholine receptor subunit alpha-9-like</fullName>
    </submittedName>
</protein>
<feature type="transmembrane region" description="Helical" evidence="14">
    <location>
        <begin position="12"/>
        <end position="29"/>
    </location>
</feature>
<feature type="domain" description="Neurotransmitter-gated ion-channel transmembrane" evidence="16">
    <location>
        <begin position="246"/>
        <end position="467"/>
    </location>
</feature>
<keyword evidence="6 14" id="KW-0406">Ion transport</keyword>
<dbReference type="PRINTS" id="PR00252">
    <property type="entry name" value="NRIONCHANNEL"/>
</dbReference>
<keyword evidence="9" id="KW-0675">Receptor</keyword>
<comment type="subcellular location">
    <subcellularLocation>
        <location evidence="13">Synaptic cell membrane</location>
        <topology evidence="13">Multi-pass membrane protein</topology>
    </subcellularLocation>
</comment>
<evidence type="ECO:0000259" key="16">
    <source>
        <dbReference type="Pfam" id="PF02932"/>
    </source>
</evidence>
<keyword evidence="10" id="KW-0325">Glycoprotein</keyword>
<evidence type="ECO:0000256" key="2">
    <source>
        <dbReference type="ARBA" id="ARBA00022475"/>
    </source>
</evidence>
<feature type="transmembrane region" description="Helical" evidence="14">
    <location>
        <begin position="456"/>
        <end position="476"/>
    </location>
</feature>
<dbReference type="PANTHER" id="PTHR18945">
    <property type="entry name" value="NEUROTRANSMITTER GATED ION CHANNEL"/>
    <property type="match status" value="1"/>
</dbReference>
<keyword evidence="4 14" id="KW-1133">Transmembrane helix</keyword>
<dbReference type="SUPFAM" id="SSF63712">
    <property type="entry name" value="Nicotinic receptor ligand binding domain-like"/>
    <property type="match status" value="1"/>
</dbReference>
<keyword evidence="8" id="KW-1015">Disulfide bond</keyword>
<reference evidence="18" key="1">
    <citation type="submission" date="2025-08" db="UniProtKB">
        <authorList>
            <consortium name="RefSeq"/>
        </authorList>
    </citation>
    <scope>IDENTIFICATION</scope>
    <source>
        <tissue evidence="18">Testes</tissue>
    </source>
</reference>
<dbReference type="PRINTS" id="PR00254">
    <property type="entry name" value="NICOTINICR"/>
</dbReference>
<feature type="transmembrane region" description="Helical" evidence="14">
    <location>
        <begin position="271"/>
        <end position="292"/>
    </location>
</feature>
<keyword evidence="5" id="KW-0770">Synapse</keyword>
<evidence type="ECO:0000256" key="3">
    <source>
        <dbReference type="ARBA" id="ARBA00022692"/>
    </source>
</evidence>
<evidence type="ECO:0000256" key="9">
    <source>
        <dbReference type="ARBA" id="ARBA00023170"/>
    </source>
</evidence>
<evidence type="ECO:0000259" key="15">
    <source>
        <dbReference type="Pfam" id="PF02931"/>
    </source>
</evidence>